<dbReference type="PANTHER" id="PTHR43461:SF1">
    <property type="entry name" value="TRANSMEMBRANE PROTEIN 256"/>
    <property type="match status" value="1"/>
</dbReference>
<evidence type="ECO:0000256" key="4">
    <source>
        <dbReference type="ARBA" id="ARBA00022989"/>
    </source>
</evidence>
<dbReference type="RefSeq" id="WP_087505778.1">
    <property type="nucleotide sequence ID" value="NZ_BMDX01000009.1"/>
</dbReference>
<feature type="transmembrane region" description="Helical" evidence="6">
    <location>
        <begin position="67"/>
        <end position="86"/>
    </location>
</feature>
<proteinExistence type="inferred from homology"/>
<feature type="transmembrane region" description="Helical" evidence="6">
    <location>
        <begin position="41"/>
        <end position="60"/>
    </location>
</feature>
<evidence type="ECO:0000256" key="6">
    <source>
        <dbReference type="SAM" id="Phobius"/>
    </source>
</evidence>
<comment type="subcellular location">
    <subcellularLocation>
        <location evidence="1">Membrane</location>
        <topology evidence="1">Multi-pass membrane protein</topology>
    </subcellularLocation>
</comment>
<keyword evidence="5 6" id="KW-0472">Membrane</keyword>
<dbReference type="InterPro" id="IPR006696">
    <property type="entry name" value="DUF423"/>
</dbReference>
<dbReference type="PANTHER" id="PTHR43461">
    <property type="entry name" value="TRANSMEMBRANE PROTEIN 256"/>
    <property type="match status" value="1"/>
</dbReference>
<keyword evidence="3 6" id="KW-0812">Transmembrane</keyword>
<organism evidence="7 8">
    <name type="scientific">Neiella marina</name>
    <dbReference type="NCBI Taxonomy" id="508461"/>
    <lineage>
        <taxon>Bacteria</taxon>
        <taxon>Pseudomonadati</taxon>
        <taxon>Pseudomonadota</taxon>
        <taxon>Gammaproteobacteria</taxon>
        <taxon>Alteromonadales</taxon>
        <taxon>Echinimonadaceae</taxon>
        <taxon>Neiella</taxon>
    </lineage>
</organism>
<dbReference type="AlphaFoldDB" id="A0A8J2U5I3"/>
<evidence type="ECO:0000256" key="2">
    <source>
        <dbReference type="ARBA" id="ARBA00009694"/>
    </source>
</evidence>
<name>A0A8J2U5I3_9GAMM</name>
<sequence>MHKVVASAGIVICLLAVAMGAYVSHGAAVSAAQQQSLEVAVRYQMWHGLALILISLMPLTQRWAGNIAISLVIAISLFSGSIYGLILAEWNAIWWMTPLGGSLLILTWAAVLIGCWKGQRT</sequence>
<evidence type="ECO:0000313" key="8">
    <source>
        <dbReference type="Proteomes" id="UP000619743"/>
    </source>
</evidence>
<dbReference type="Proteomes" id="UP000619743">
    <property type="component" value="Unassembled WGS sequence"/>
</dbReference>
<reference evidence="8" key="1">
    <citation type="journal article" date="2019" name="Int. J. Syst. Evol. Microbiol.">
        <title>The Global Catalogue of Microorganisms (GCM) 10K type strain sequencing project: providing services to taxonomists for standard genome sequencing and annotation.</title>
        <authorList>
            <consortium name="The Broad Institute Genomics Platform"/>
            <consortium name="The Broad Institute Genome Sequencing Center for Infectious Disease"/>
            <person name="Wu L."/>
            <person name="Ma J."/>
        </authorList>
    </citation>
    <scope>NUCLEOTIDE SEQUENCE [LARGE SCALE GENOMIC DNA]</scope>
    <source>
        <strain evidence="8">CGMCC 1.10130</strain>
    </source>
</reference>
<keyword evidence="8" id="KW-1185">Reference proteome</keyword>
<feature type="transmembrane region" description="Helical" evidence="6">
    <location>
        <begin position="92"/>
        <end position="116"/>
    </location>
</feature>
<comment type="similarity">
    <text evidence="2">Belongs to the UPF0382 family.</text>
</comment>
<evidence type="ECO:0000256" key="3">
    <source>
        <dbReference type="ARBA" id="ARBA00022692"/>
    </source>
</evidence>
<dbReference type="EMBL" id="BMDX01000009">
    <property type="protein sequence ID" value="GGA78914.1"/>
    <property type="molecule type" value="Genomic_DNA"/>
</dbReference>
<accession>A0A8J2U5I3</accession>
<dbReference type="Pfam" id="PF04241">
    <property type="entry name" value="DUF423"/>
    <property type="match status" value="1"/>
</dbReference>
<keyword evidence="4 6" id="KW-1133">Transmembrane helix</keyword>
<dbReference type="GO" id="GO:0005886">
    <property type="term" value="C:plasma membrane"/>
    <property type="evidence" value="ECO:0007669"/>
    <property type="project" value="TreeGrafter"/>
</dbReference>
<evidence type="ECO:0000313" key="7">
    <source>
        <dbReference type="EMBL" id="GGA78914.1"/>
    </source>
</evidence>
<evidence type="ECO:0000256" key="5">
    <source>
        <dbReference type="ARBA" id="ARBA00023136"/>
    </source>
</evidence>
<dbReference type="OrthoDB" id="9802121at2"/>
<gene>
    <name evidence="7" type="ORF">GCM10011369_21100</name>
</gene>
<evidence type="ECO:0000256" key="1">
    <source>
        <dbReference type="ARBA" id="ARBA00004141"/>
    </source>
</evidence>
<protein>
    <submittedName>
        <fullName evidence="7">UPF0382 membrane protein</fullName>
    </submittedName>
</protein>
<comment type="caution">
    <text evidence="7">The sequence shown here is derived from an EMBL/GenBank/DDBJ whole genome shotgun (WGS) entry which is preliminary data.</text>
</comment>